<feature type="transmembrane region" description="Helical" evidence="1">
    <location>
        <begin position="110"/>
        <end position="127"/>
    </location>
</feature>
<keyword evidence="1" id="KW-0812">Transmembrane</keyword>
<feature type="transmembrane region" description="Helical" evidence="1">
    <location>
        <begin position="175"/>
        <end position="193"/>
    </location>
</feature>
<dbReference type="EMBL" id="DVMJ01000002">
    <property type="protein sequence ID" value="HIU12528.1"/>
    <property type="molecule type" value="Genomic_DNA"/>
</dbReference>
<comment type="caution">
    <text evidence="2">The sequence shown here is derived from an EMBL/GenBank/DDBJ whole genome shotgun (WGS) entry which is preliminary data.</text>
</comment>
<feature type="transmembrane region" description="Helical" evidence="1">
    <location>
        <begin position="205"/>
        <end position="231"/>
    </location>
</feature>
<proteinExistence type="predicted"/>
<evidence type="ECO:0000313" key="2">
    <source>
        <dbReference type="EMBL" id="HIU12528.1"/>
    </source>
</evidence>
<feature type="transmembrane region" description="Helical" evidence="1">
    <location>
        <begin position="148"/>
        <end position="169"/>
    </location>
</feature>
<reference evidence="2" key="2">
    <citation type="journal article" date="2021" name="PeerJ">
        <title>Extensive microbial diversity within the chicken gut microbiome revealed by metagenomics and culture.</title>
        <authorList>
            <person name="Gilroy R."/>
            <person name="Ravi A."/>
            <person name="Getino M."/>
            <person name="Pursley I."/>
            <person name="Horton D.L."/>
            <person name="Alikhan N.F."/>
            <person name="Baker D."/>
            <person name="Gharbi K."/>
            <person name="Hall N."/>
            <person name="Watson M."/>
            <person name="Adriaenssens E.M."/>
            <person name="Foster-Nyarko E."/>
            <person name="Jarju S."/>
            <person name="Secka A."/>
            <person name="Antonio M."/>
            <person name="Oren A."/>
            <person name="Chaudhuri R.R."/>
            <person name="La Ragione R."/>
            <person name="Hildebrand F."/>
            <person name="Pallen M.J."/>
        </authorList>
    </citation>
    <scope>NUCLEOTIDE SEQUENCE</scope>
    <source>
        <strain evidence="2">CHK195-11698</strain>
    </source>
</reference>
<evidence type="ECO:0000256" key="1">
    <source>
        <dbReference type="SAM" id="Phobius"/>
    </source>
</evidence>
<accession>A0A9D1HLB1</accession>
<dbReference type="Proteomes" id="UP000824175">
    <property type="component" value="Unassembled WGS sequence"/>
</dbReference>
<name>A0A9D1HLB1_9FIRM</name>
<reference evidence="2" key="1">
    <citation type="submission" date="2020-10" db="EMBL/GenBank/DDBJ databases">
        <authorList>
            <person name="Gilroy R."/>
        </authorList>
    </citation>
    <scope>NUCLEOTIDE SEQUENCE</scope>
    <source>
        <strain evidence="2">CHK195-11698</strain>
    </source>
</reference>
<feature type="transmembrane region" description="Helical" evidence="1">
    <location>
        <begin position="43"/>
        <end position="64"/>
    </location>
</feature>
<keyword evidence="1" id="KW-0472">Membrane</keyword>
<gene>
    <name evidence="2" type="ORF">IAD15_00420</name>
</gene>
<protein>
    <submittedName>
        <fullName evidence="2">Uncharacterized protein</fullName>
    </submittedName>
</protein>
<feature type="transmembrane region" description="Helical" evidence="1">
    <location>
        <begin position="84"/>
        <end position="104"/>
    </location>
</feature>
<keyword evidence="1" id="KW-1133">Transmembrane helix</keyword>
<organism evidence="2 3">
    <name type="scientific">Candidatus Fimiplasma intestinipullorum</name>
    <dbReference type="NCBI Taxonomy" id="2840825"/>
    <lineage>
        <taxon>Bacteria</taxon>
        <taxon>Bacillati</taxon>
        <taxon>Bacillota</taxon>
        <taxon>Clostridia</taxon>
        <taxon>Eubacteriales</taxon>
        <taxon>Candidatus Fimiplasma</taxon>
    </lineage>
</organism>
<dbReference type="AlphaFoldDB" id="A0A9D1HLB1"/>
<sequence length="262" mass="28634">MSIILAFIGGIIGSFTGTTVSFVIYGLVGIWAHFMPSPFFDPILQIMLVPCVCFGGGMASYALIPDLVLDLLKNREWKKAFLKIFAGGVFGVIWYGFLCFFNALPIGKDAGALVVVTSGILTRLLLARNHLYSGFSKRELREQLRLSLRFRYVLVSLVLCLMALAIVQWSGNVSLPFYIAAVSLLLIFTRCPYVLCHHTVLVASYAYSVGLPLVVCVLFGLLAMLICQIMIPLVNMPQSGRPSHIDGPAIAIGSLSLIILNL</sequence>
<feature type="transmembrane region" description="Helical" evidence="1">
    <location>
        <begin position="7"/>
        <end position="31"/>
    </location>
</feature>
<evidence type="ECO:0000313" key="3">
    <source>
        <dbReference type="Proteomes" id="UP000824175"/>
    </source>
</evidence>